<evidence type="ECO:0000256" key="6">
    <source>
        <dbReference type="ARBA" id="ARBA00047942"/>
    </source>
</evidence>
<evidence type="ECO:0000256" key="3">
    <source>
        <dbReference type="ARBA" id="ARBA00022603"/>
    </source>
</evidence>
<keyword evidence="5" id="KW-0949">S-adenosyl-L-methionine</keyword>
<sequence length="540" mass="59129">MYDVTLDQIAATCLALGVDRHCLSSAELAVLPTQPVESLDLSQIRRLILDGKDPLGQAFCAARTAEERRPRGQTFTPAPIVRSMLEWTKGRVTPARVVDPGCGSGRYILAALRAFPHAVGLASDLDPYATLMTRANARVLGLESRLKVIVGDYRALRLPKIEGVTLFLGNPPYVRHHNIDARWKTWLGETASQMGMKASKLSGLHAHFFLATALYAQAGDIGSFITSSEWLDVNYGQLIRELLIGPLSVSSLHILSPTSLPFGDATVTGAITCFEVGANAPEVQIQTVDSVDTLGDLSTGFPVSRQRLAETSRWSVITRVTPRLPDGYVELGELARVHRGTVTGANKIWVTPRDAVDLPDDLLFPAITRARELFAAGERLSTSDDLKAVIGLPTDLDILDEPDRKRVDRFLRKAKRLGVANGYVARNRRAWWSVGLSSPAPILTTYMARRPPAFVRNAVDARHINIAHGIYPRETMSDSDLDALAAYLRVNVSTTSGRTYAGGLTKFEPREMERLVVPDLPLLRDKGRHDSRSAAEMVGV</sequence>
<evidence type="ECO:0000256" key="5">
    <source>
        <dbReference type="ARBA" id="ARBA00022691"/>
    </source>
</evidence>
<gene>
    <name evidence="9" type="ORF">RMW62_11600</name>
</gene>
<evidence type="ECO:0000259" key="7">
    <source>
        <dbReference type="Pfam" id="PF07669"/>
    </source>
</evidence>
<dbReference type="InterPro" id="IPR050953">
    <property type="entry name" value="N4_N6_ade-DNA_methylase"/>
</dbReference>
<keyword evidence="4" id="KW-0808">Transferase</keyword>
<dbReference type="GO" id="GO:0006304">
    <property type="term" value="P:DNA modification"/>
    <property type="evidence" value="ECO:0007669"/>
    <property type="project" value="InterPro"/>
</dbReference>
<dbReference type="InterPro" id="IPR029063">
    <property type="entry name" value="SAM-dependent_MTases_sf"/>
</dbReference>
<proteinExistence type="inferred from homology"/>
<dbReference type="SUPFAM" id="SSF53335">
    <property type="entry name" value="S-adenosyl-L-methionine-dependent methyltransferases"/>
    <property type="match status" value="1"/>
</dbReference>
<accession>A0AAE4K379</accession>
<comment type="caution">
    <text evidence="9">The sequence shown here is derived from an EMBL/GenBank/DDBJ whole genome shotgun (WGS) entry which is preliminary data.</text>
</comment>
<comment type="similarity">
    <text evidence="1">Belongs to the N(4)/N(6)-methyltransferase family.</text>
</comment>
<dbReference type="Pfam" id="PF07669">
    <property type="entry name" value="Eco57I"/>
    <property type="match status" value="1"/>
</dbReference>
<dbReference type="RefSeq" id="WP_311373287.1">
    <property type="nucleotide sequence ID" value="NZ_JAMZMH010000016.1"/>
</dbReference>
<dbReference type="EMBL" id="JAMZMH010000016">
    <property type="protein sequence ID" value="MDT0249727.1"/>
    <property type="molecule type" value="Genomic_DNA"/>
</dbReference>
<feature type="domain" description="Type II methyltransferase M.Eco57I C-terminal" evidence="8">
    <location>
        <begin position="328"/>
        <end position="524"/>
    </location>
</feature>
<dbReference type="CDD" id="cd02440">
    <property type="entry name" value="AdoMet_MTases"/>
    <property type="match status" value="1"/>
</dbReference>
<dbReference type="PRINTS" id="PR00507">
    <property type="entry name" value="N12N6MTFRASE"/>
</dbReference>
<dbReference type="InterPro" id="IPR054520">
    <property type="entry name" value="M_Eco57I_C"/>
</dbReference>
<evidence type="ECO:0000256" key="2">
    <source>
        <dbReference type="ARBA" id="ARBA00011900"/>
    </source>
</evidence>
<dbReference type="Gene3D" id="3.40.50.150">
    <property type="entry name" value="Vaccinia Virus protein VP39"/>
    <property type="match status" value="1"/>
</dbReference>
<evidence type="ECO:0000313" key="9">
    <source>
        <dbReference type="EMBL" id="MDT0249727.1"/>
    </source>
</evidence>
<dbReference type="PANTHER" id="PTHR33841">
    <property type="entry name" value="DNA METHYLTRANSFERASE YEEA-RELATED"/>
    <property type="match status" value="1"/>
</dbReference>
<evidence type="ECO:0000259" key="8">
    <source>
        <dbReference type="Pfam" id="PF22837"/>
    </source>
</evidence>
<dbReference type="PANTHER" id="PTHR33841:SF5">
    <property type="entry name" value="DNA METHYLASE (MODIFICATION METHYLASE) (METHYLTRANSFERASE)-RELATED"/>
    <property type="match status" value="1"/>
</dbReference>
<protein>
    <recommendedName>
        <fullName evidence="2">site-specific DNA-methyltransferase (adenine-specific)</fullName>
        <ecNumber evidence="2">2.1.1.72</ecNumber>
    </recommendedName>
</protein>
<evidence type="ECO:0000256" key="1">
    <source>
        <dbReference type="ARBA" id="ARBA00006594"/>
    </source>
</evidence>
<dbReference type="EC" id="2.1.1.72" evidence="2"/>
<dbReference type="GO" id="GO:0032259">
    <property type="term" value="P:methylation"/>
    <property type="evidence" value="ECO:0007669"/>
    <property type="project" value="UniProtKB-KW"/>
</dbReference>
<keyword evidence="3 9" id="KW-0489">Methyltransferase</keyword>
<dbReference type="Pfam" id="PF22837">
    <property type="entry name" value="M_Eco57I_C"/>
    <property type="match status" value="1"/>
</dbReference>
<dbReference type="GO" id="GO:0009007">
    <property type="term" value="F:site-specific DNA-methyltransferase (adenine-specific) activity"/>
    <property type="evidence" value="ECO:0007669"/>
    <property type="project" value="UniProtKB-EC"/>
</dbReference>
<comment type="catalytic activity">
    <reaction evidence="6">
        <text>a 2'-deoxyadenosine in DNA + S-adenosyl-L-methionine = an N(6)-methyl-2'-deoxyadenosine in DNA + S-adenosyl-L-homocysteine + H(+)</text>
        <dbReference type="Rhea" id="RHEA:15197"/>
        <dbReference type="Rhea" id="RHEA-COMP:12418"/>
        <dbReference type="Rhea" id="RHEA-COMP:12419"/>
        <dbReference type="ChEBI" id="CHEBI:15378"/>
        <dbReference type="ChEBI" id="CHEBI:57856"/>
        <dbReference type="ChEBI" id="CHEBI:59789"/>
        <dbReference type="ChEBI" id="CHEBI:90615"/>
        <dbReference type="ChEBI" id="CHEBI:90616"/>
        <dbReference type="EC" id="2.1.1.72"/>
    </reaction>
</comment>
<evidence type="ECO:0000256" key="4">
    <source>
        <dbReference type="ARBA" id="ARBA00022679"/>
    </source>
</evidence>
<evidence type="ECO:0000313" key="10">
    <source>
        <dbReference type="Proteomes" id="UP001180729"/>
    </source>
</evidence>
<dbReference type="AlphaFoldDB" id="A0AAE4K379"/>
<name>A0AAE4K379_9ACTO</name>
<reference evidence="9" key="1">
    <citation type="submission" date="2022-06" db="EMBL/GenBank/DDBJ databases">
        <title>Draft Genome Sequences of Three Actinomyces oris Strains, Isolated from Healthy Human Feces.</title>
        <authorList>
            <person name="Ye Y."/>
            <person name="Liu C."/>
            <person name="Zhao J."/>
            <person name="Xu J."/>
            <person name="Huang H."/>
            <person name="Wang B."/>
            <person name="Wei J."/>
            <person name="Jing X."/>
        </authorList>
    </citation>
    <scope>NUCLEOTIDE SEQUENCE</scope>
    <source>
        <strain evidence="9">CNGBCC1803368</strain>
    </source>
</reference>
<dbReference type="Proteomes" id="UP001180729">
    <property type="component" value="Unassembled WGS sequence"/>
</dbReference>
<feature type="domain" description="Type II methyltransferase M.TaqI-like" evidence="7">
    <location>
        <begin position="168"/>
        <end position="244"/>
    </location>
</feature>
<organism evidence="9 10">
    <name type="scientific">Actinomyces oris</name>
    <dbReference type="NCBI Taxonomy" id="544580"/>
    <lineage>
        <taxon>Bacteria</taxon>
        <taxon>Bacillati</taxon>
        <taxon>Actinomycetota</taxon>
        <taxon>Actinomycetes</taxon>
        <taxon>Actinomycetales</taxon>
        <taxon>Actinomycetaceae</taxon>
        <taxon>Actinomyces</taxon>
    </lineage>
</organism>
<dbReference type="InterPro" id="IPR011639">
    <property type="entry name" value="MethylTrfase_TaqI-like_dom"/>
</dbReference>